<organism evidence="1 2">
    <name type="scientific">Ceratitis capitata</name>
    <name type="common">Mediterranean fruit fly</name>
    <name type="synonym">Tephritis capitata</name>
    <dbReference type="NCBI Taxonomy" id="7213"/>
    <lineage>
        <taxon>Eukaryota</taxon>
        <taxon>Metazoa</taxon>
        <taxon>Ecdysozoa</taxon>
        <taxon>Arthropoda</taxon>
        <taxon>Hexapoda</taxon>
        <taxon>Insecta</taxon>
        <taxon>Pterygota</taxon>
        <taxon>Neoptera</taxon>
        <taxon>Endopterygota</taxon>
        <taxon>Diptera</taxon>
        <taxon>Brachycera</taxon>
        <taxon>Muscomorpha</taxon>
        <taxon>Tephritoidea</taxon>
        <taxon>Tephritidae</taxon>
        <taxon>Ceratitis</taxon>
        <taxon>Ceratitis</taxon>
    </lineage>
</organism>
<evidence type="ECO:0000313" key="2">
    <source>
        <dbReference type="Proteomes" id="UP000606786"/>
    </source>
</evidence>
<protein>
    <submittedName>
        <fullName evidence="1">(Mediterranean fruit fly) hypothetical protein</fullName>
    </submittedName>
</protein>
<dbReference type="EMBL" id="CAJHJT010000001">
    <property type="protein sequence ID" value="CAD6993417.1"/>
    <property type="molecule type" value="Genomic_DNA"/>
</dbReference>
<gene>
    <name evidence="1" type="ORF">CCAP1982_LOCUS2232</name>
</gene>
<comment type="caution">
    <text evidence="1">The sequence shown here is derived from an EMBL/GenBank/DDBJ whole genome shotgun (WGS) entry which is preliminary data.</text>
</comment>
<sequence>QLNPLIDAIDTRPNSAVHWPSVQQQQKPGGRQVGEAGIQCKKRYKVCFKRQFFHTTTKAVASFYYSSNSDRNIFDMKIVASKNNPSTFRSTSRELTRWFSM</sequence>
<accession>A0A811U5Z3</accession>
<dbReference type="AlphaFoldDB" id="A0A811U5Z3"/>
<proteinExistence type="predicted"/>
<feature type="non-terminal residue" evidence="1">
    <location>
        <position position="1"/>
    </location>
</feature>
<keyword evidence="2" id="KW-1185">Reference proteome</keyword>
<evidence type="ECO:0000313" key="1">
    <source>
        <dbReference type="EMBL" id="CAD6993417.1"/>
    </source>
</evidence>
<dbReference type="Proteomes" id="UP000606786">
    <property type="component" value="Unassembled WGS sequence"/>
</dbReference>
<reference evidence="1" key="1">
    <citation type="submission" date="2020-11" db="EMBL/GenBank/DDBJ databases">
        <authorList>
            <person name="Whitehead M."/>
        </authorList>
    </citation>
    <scope>NUCLEOTIDE SEQUENCE</scope>
    <source>
        <strain evidence="1">EGII</strain>
    </source>
</reference>
<name>A0A811U5Z3_CERCA</name>